<comment type="similarity">
    <text evidence="2">Belongs to the NET family.</text>
</comment>
<evidence type="ECO:0000259" key="5">
    <source>
        <dbReference type="PROSITE" id="PS51774"/>
    </source>
</evidence>
<dbReference type="InterPro" id="IPR051861">
    <property type="entry name" value="NET_actin-binding_domain"/>
</dbReference>
<dbReference type="PANTHER" id="PTHR32258:SF26">
    <property type="entry name" value="KINASE INTERACTING (KIP1-LIKE) FAMILY PROTEIN"/>
    <property type="match status" value="1"/>
</dbReference>
<dbReference type="Pfam" id="PF07765">
    <property type="entry name" value="KIP1"/>
    <property type="match status" value="1"/>
</dbReference>
<dbReference type="PROSITE" id="PS51774">
    <property type="entry name" value="NAB"/>
    <property type="match status" value="1"/>
</dbReference>
<feature type="domain" description="NAB" evidence="5">
    <location>
        <begin position="38"/>
        <end position="132"/>
    </location>
</feature>
<comment type="caution">
    <text evidence="6">The sequence shown here is derived from an EMBL/GenBank/DDBJ whole genome shotgun (WGS) entry which is preliminary data.</text>
</comment>
<dbReference type="GO" id="GO:0003779">
    <property type="term" value="F:actin binding"/>
    <property type="evidence" value="ECO:0007669"/>
    <property type="project" value="InterPro"/>
</dbReference>
<dbReference type="Proteomes" id="UP000813462">
    <property type="component" value="Unassembled WGS sequence"/>
</dbReference>
<evidence type="ECO:0000256" key="1">
    <source>
        <dbReference type="ARBA" id="ARBA00023054"/>
    </source>
</evidence>
<protein>
    <recommendedName>
        <fullName evidence="5">NAB domain-containing protein</fullName>
    </recommendedName>
</protein>
<evidence type="ECO:0000313" key="7">
    <source>
        <dbReference type="Proteomes" id="UP000813462"/>
    </source>
</evidence>
<dbReference type="AlphaFoldDB" id="A0A978VGH2"/>
<dbReference type="EMBL" id="JAEACU010000005">
    <property type="protein sequence ID" value="KAH7529461.1"/>
    <property type="molecule type" value="Genomic_DNA"/>
</dbReference>
<feature type="coiled-coil region" evidence="3">
    <location>
        <begin position="69"/>
        <end position="96"/>
    </location>
</feature>
<feature type="coiled-coil region" evidence="3">
    <location>
        <begin position="289"/>
        <end position="316"/>
    </location>
</feature>
<dbReference type="InterPro" id="IPR011684">
    <property type="entry name" value="NAB"/>
</dbReference>
<evidence type="ECO:0000256" key="2">
    <source>
        <dbReference type="ARBA" id="ARBA00038006"/>
    </source>
</evidence>
<accession>A0A978VGH2</accession>
<dbReference type="PANTHER" id="PTHR32258">
    <property type="entry name" value="PROTEIN NETWORKED 4A"/>
    <property type="match status" value="1"/>
</dbReference>
<proteinExistence type="inferred from homology"/>
<feature type="region of interest" description="Disordered" evidence="4">
    <location>
        <begin position="10"/>
        <end position="29"/>
    </location>
</feature>
<evidence type="ECO:0000256" key="4">
    <source>
        <dbReference type="SAM" id="MobiDB-lite"/>
    </source>
</evidence>
<gene>
    <name evidence="6" type="ORF">FEM48_Zijuj05G0186400</name>
</gene>
<reference evidence="6" key="1">
    <citation type="journal article" date="2021" name="Front. Plant Sci.">
        <title>Chromosome-Scale Genome Assembly for Chinese Sour Jujube and Insights Into Its Genome Evolution and Domestication Signature.</title>
        <authorList>
            <person name="Shen L.-Y."/>
            <person name="Luo H."/>
            <person name="Wang X.-L."/>
            <person name="Wang X.-M."/>
            <person name="Qiu X.-J."/>
            <person name="Liu H."/>
            <person name="Zhou S.-S."/>
            <person name="Jia K.-H."/>
            <person name="Nie S."/>
            <person name="Bao Y.-T."/>
            <person name="Zhang R.-G."/>
            <person name="Yun Q.-Z."/>
            <person name="Chai Y.-H."/>
            <person name="Lu J.-Y."/>
            <person name="Li Y."/>
            <person name="Zhao S.-W."/>
            <person name="Mao J.-F."/>
            <person name="Jia S.-G."/>
            <person name="Mao Y.-M."/>
        </authorList>
    </citation>
    <scope>NUCLEOTIDE SEQUENCE</scope>
    <source>
        <strain evidence="6">AT0</strain>
        <tissue evidence="6">Leaf</tissue>
    </source>
</reference>
<name>A0A978VGH2_ZIZJJ</name>
<evidence type="ECO:0000313" key="6">
    <source>
        <dbReference type="EMBL" id="KAH7529461.1"/>
    </source>
</evidence>
<evidence type="ECO:0000256" key="3">
    <source>
        <dbReference type="SAM" id="Coils"/>
    </source>
</evidence>
<organism evidence="6 7">
    <name type="scientific">Ziziphus jujuba var. spinosa</name>
    <dbReference type="NCBI Taxonomy" id="714518"/>
    <lineage>
        <taxon>Eukaryota</taxon>
        <taxon>Viridiplantae</taxon>
        <taxon>Streptophyta</taxon>
        <taxon>Embryophyta</taxon>
        <taxon>Tracheophyta</taxon>
        <taxon>Spermatophyta</taxon>
        <taxon>Magnoliopsida</taxon>
        <taxon>eudicotyledons</taxon>
        <taxon>Gunneridae</taxon>
        <taxon>Pentapetalae</taxon>
        <taxon>rosids</taxon>
        <taxon>fabids</taxon>
        <taxon>Rosales</taxon>
        <taxon>Rhamnaceae</taxon>
        <taxon>Paliureae</taxon>
        <taxon>Ziziphus</taxon>
    </lineage>
</organism>
<sequence length="391" mass="45428">MKMKMEREVVLMGSNQSPQSPSPRSRRRSFCNGNMSTMPVWLLSNLAGTITIHAFSLFYIHPTTDLCFLFNLEERMKNLEINKIEAENEGDTFAERAECYYRKRPQLLTLLQDLYNSYINLADRYKQAINKHHHHRQVSSIDFDCKEYGQHEDFDGISSEIESEVESSLSYQQPPIVQMAQDDSTALQGDGIVLEFVMKNVEFEILLHELTGMERRSCESSRKIELQKSLLEVLESERLILLNENASLGYRVAALVEENKGLVSESLFMKRRAGELARCVLRMREDQRVSMLSRKIEDLQGQIFGLEKRNKEYYDQLVKREQQLPDDDSTAKTTEKNGNEVALDACFQMGKLNRRLMKKAITDRHRNWVAKKSGSWWTRVKKMDLFLCGLN</sequence>
<keyword evidence="1 3" id="KW-0175">Coiled coil</keyword>